<dbReference type="SMART" id="SM00554">
    <property type="entry name" value="FAS1"/>
    <property type="match status" value="1"/>
</dbReference>
<gene>
    <name evidence="3" type="ORF">DBRI1063_LOCUS16255</name>
</gene>
<sequence length="216" mass="22990">MMNHFAALTATLLFLGSTCAAFQVISPIVSSTKASPLRSSIILQDAVSDVQDALKKDYSKFYSLIMSKNDEVWKTIGSGSASSGDDVVAGAGGFTIFAPSDAAMDALGEKKLQQLIDDRNRETVEKIAAFHAVVEPVGAWDLINSGGLKTLGGEVPVGKTKVGGFFGFGGKEDGGITVNGAKIKKTTQIDNCVVHEMDGLISLQLLWRYMDQLRIV</sequence>
<organism evidence="3">
    <name type="scientific">Ditylum brightwellii</name>
    <dbReference type="NCBI Taxonomy" id="49249"/>
    <lineage>
        <taxon>Eukaryota</taxon>
        <taxon>Sar</taxon>
        <taxon>Stramenopiles</taxon>
        <taxon>Ochrophyta</taxon>
        <taxon>Bacillariophyta</taxon>
        <taxon>Mediophyceae</taxon>
        <taxon>Lithodesmiophycidae</taxon>
        <taxon>Lithodesmiales</taxon>
        <taxon>Lithodesmiaceae</taxon>
        <taxon>Ditylum</taxon>
    </lineage>
</organism>
<reference evidence="3" key="1">
    <citation type="submission" date="2021-01" db="EMBL/GenBank/DDBJ databases">
        <authorList>
            <person name="Corre E."/>
            <person name="Pelletier E."/>
            <person name="Niang G."/>
            <person name="Scheremetjew M."/>
            <person name="Finn R."/>
            <person name="Kale V."/>
            <person name="Holt S."/>
            <person name="Cochrane G."/>
            <person name="Meng A."/>
            <person name="Brown T."/>
            <person name="Cohen L."/>
        </authorList>
    </citation>
    <scope>NUCLEOTIDE SEQUENCE</scope>
    <source>
        <strain evidence="3">Pop2</strain>
    </source>
</reference>
<dbReference type="PROSITE" id="PS50213">
    <property type="entry name" value="FAS1"/>
    <property type="match status" value="1"/>
</dbReference>
<dbReference type="SUPFAM" id="SSF82153">
    <property type="entry name" value="FAS1 domain"/>
    <property type="match status" value="1"/>
</dbReference>
<feature type="domain" description="FAS1" evidence="2">
    <location>
        <begin position="45"/>
        <end position="201"/>
    </location>
</feature>
<evidence type="ECO:0000256" key="1">
    <source>
        <dbReference type="SAM" id="SignalP"/>
    </source>
</evidence>
<proteinExistence type="predicted"/>
<evidence type="ECO:0000313" key="3">
    <source>
        <dbReference type="EMBL" id="CAD9340402.1"/>
    </source>
</evidence>
<keyword evidence="1" id="KW-0732">Signal</keyword>
<name>A0A7S1ZJ04_9STRA</name>
<feature type="signal peptide" evidence="1">
    <location>
        <begin position="1"/>
        <end position="21"/>
    </location>
</feature>
<dbReference type="InterPro" id="IPR036378">
    <property type="entry name" value="FAS1_dom_sf"/>
</dbReference>
<accession>A0A7S1ZJ04</accession>
<evidence type="ECO:0000259" key="2">
    <source>
        <dbReference type="PROSITE" id="PS50213"/>
    </source>
</evidence>
<dbReference type="EMBL" id="HBGN01025402">
    <property type="protein sequence ID" value="CAD9340402.1"/>
    <property type="molecule type" value="Transcribed_RNA"/>
</dbReference>
<dbReference type="InterPro" id="IPR000782">
    <property type="entry name" value="FAS1_domain"/>
</dbReference>
<dbReference type="Pfam" id="PF02469">
    <property type="entry name" value="Fasciclin"/>
    <property type="match status" value="1"/>
</dbReference>
<dbReference type="Gene3D" id="2.30.180.10">
    <property type="entry name" value="FAS1 domain"/>
    <property type="match status" value="1"/>
</dbReference>
<feature type="chain" id="PRO_5031001515" description="FAS1 domain-containing protein" evidence="1">
    <location>
        <begin position="22"/>
        <end position="216"/>
    </location>
</feature>
<dbReference type="AlphaFoldDB" id="A0A7S1ZJ04"/>
<protein>
    <recommendedName>
        <fullName evidence="2">FAS1 domain-containing protein</fullName>
    </recommendedName>
</protein>